<keyword evidence="3" id="KW-1185">Reference proteome</keyword>
<gene>
    <name evidence="2" type="ORF">C9I99_21100</name>
</gene>
<organism evidence="2 3">
    <name type="scientific">Photobacterium lutimaris</name>
    <dbReference type="NCBI Taxonomy" id="388278"/>
    <lineage>
        <taxon>Bacteria</taxon>
        <taxon>Pseudomonadati</taxon>
        <taxon>Pseudomonadota</taxon>
        <taxon>Gammaproteobacteria</taxon>
        <taxon>Vibrionales</taxon>
        <taxon>Vibrionaceae</taxon>
        <taxon>Photobacterium</taxon>
    </lineage>
</organism>
<evidence type="ECO:0000256" key="1">
    <source>
        <dbReference type="SAM" id="SignalP"/>
    </source>
</evidence>
<sequence>MPISIKKVSFIAAASLAISTAAFANTHYVNAGGYTKIVVDTKHEQKNPLHTVLTFEFPTSIQNVGQAINFVLQNSGYQLEDLDDTDDMVLHLYTLQFPVSHRAYRNSSVEQIISTLAGRGYEIEVNDHRRRIAILPKES</sequence>
<evidence type="ECO:0008006" key="4">
    <source>
        <dbReference type="Google" id="ProtNLM"/>
    </source>
</evidence>
<comment type="caution">
    <text evidence="2">The sequence shown here is derived from an EMBL/GenBank/DDBJ whole genome shotgun (WGS) entry which is preliminary data.</text>
</comment>
<evidence type="ECO:0000313" key="3">
    <source>
        <dbReference type="Proteomes" id="UP000241222"/>
    </source>
</evidence>
<protein>
    <recommendedName>
        <fullName evidence="4">Toxin co-regulated pilus biosynthesis protein Q C-terminal domain-containing protein</fullName>
    </recommendedName>
</protein>
<reference evidence="2 3" key="1">
    <citation type="submission" date="2018-03" db="EMBL/GenBank/DDBJ databases">
        <title>Whole genome sequencing of Histamine producing bacteria.</title>
        <authorList>
            <person name="Butler K."/>
        </authorList>
    </citation>
    <scope>NUCLEOTIDE SEQUENCE [LARGE SCALE GENOMIC DNA]</scope>
    <source>
        <strain evidence="2 3">JCM 13586</strain>
    </source>
</reference>
<dbReference type="Proteomes" id="UP000241222">
    <property type="component" value="Unassembled WGS sequence"/>
</dbReference>
<dbReference type="EMBL" id="PYMH01000013">
    <property type="protein sequence ID" value="PSU31687.1"/>
    <property type="molecule type" value="Genomic_DNA"/>
</dbReference>
<dbReference type="OrthoDB" id="5879976at2"/>
<dbReference type="AlphaFoldDB" id="A0A2T3ITJ9"/>
<accession>A0A2T3ITJ9</accession>
<evidence type="ECO:0000313" key="2">
    <source>
        <dbReference type="EMBL" id="PSU31687.1"/>
    </source>
</evidence>
<feature type="chain" id="PRO_5015507373" description="Toxin co-regulated pilus biosynthesis protein Q C-terminal domain-containing protein" evidence="1">
    <location>
        <begin position="25"/>
        <end position="139"/>
    </location>
</feature>
<dbReference type="RefSeq" id="WP_107350818.1">
    <property type="nucleotide sequence ID" value="NZ_PYMH01000013.1"/>
</dbReference>
<keyword evidence="1" id="KW-0732">Signal</keyword>
<proteinExistence type="predicted"/>
<name>A0A2T3ITJ9_9GAMM</name>
<feature type="signal peptide" evidence="1">
    <location>
        <begin position="1"/>
        <end position="24"/>
    </location>
</feature>